<keyword evidence="2" id="KW-1185">Reference proteome</keyword>
<dbReference type="AlphaFoldDB" id="A0ABC8UCM6"/>
<name>A0ABC8UCM6_9AQUA</name>
<accession>A0ABC8UCM6</accession>
<comment type="caution">
    <text evidence="1">The sequence shown here is derived from an EMBL/GenBank/DDBJ whole genome shotgun (WGS) entry which is preliminary data.</text>
</comment>
<sequence length="75" mass="8141">MVLAKEADKKMPASQQDIKVSTIIPENSNIAVMNLGIIITYNKYECLIGDGGNLVVDISLAPSKVPPTCGKFNRY</sequence>
<proteinExistence type="predicted"/>
<protein>
    <submittedName>
        <fullName evidence="1">Uncharacterized protein</fullName>
    </submittedName>
</protein>
<gene>
    <name evidence="1" type="ORF">ILEXP_LOCUS46519</name>
</gene>
<organism evidence="1 2">
    <name type="scientific">Ilex paraguariensis</name>
    <name type="common">yerba mate</name>
    <dbReference type="NCBI Taxonomy" id="185542"/>
    <lineage>
        <taxon>Eukaryota</taxon>
        <taxon>Viridiplantae</taxon>
        <taxon>Streptophyta</taxon>
        <taxon>Embryophyta</taxon>
        <taxon>Tracheophyta</taxon>
        <taxon>Spermatophyta</taxon>
        <taxon>Magnoliopsida</taxon>
        <taxon>eudicotyledons</taxon>
        <taxon>Gunneridae</taxon>
        <taxon>Pentapetalae</taxon>
        <taxon>asterids</taxon>
        <taxon>campanulids</taxon>
        <taxon>Aquifoliales</taxon>
        <taxon>Aquifoliaceae</taxon>
        <taxon>Ilex</taxon>
    </lineage>
</organism>
<evidence type="ECO:0000313" key="2">
    <source>
        <dbReference type="Proteomes" id="UP001642360"/>
    </source>
</evidence>
<evidence type="ECO:0000313" key="1">
    <source>
        <dbReference type="EMBL" id="CAK9176656.1"/>
    </source>
</evidence>
<reference evidence="1 2" key="1">
    <citation type="submission" date="2024-02" db="EMBL/GenBank/DDBJ databases">
        <authorList>
            <person name="Vignale AGUSTIN F."/>
            <person name="Sosa J E."/>
            <person name="Modenutti C."/>
        </authorList>
    </citation>
    <scope>NUCLEOTIDE SEQUENCE [LARGE SCALE GENOMIC DNA]</scope>
</reference>
<dbReference type="Proteomes" id="UP001642360">
    <property type="component" value="Unassembled WGS sequence"/>
</dbReference>
<dbReference type="EMBL" id="CAUOFW020006880">
    <property type="protein sequence ID" value="CAK9176656.1"/>
    <property type="molecule type" value="Genomic_DNA"/>
</dbReference>